<dbReference type="GeneID" id="125178155"/>
<name>A0A979FJQ7_HYAAZ</name>
<feature type="compositionally biased region" description="Low complexity" evidence="1">
    <location>
        <begin position="82"/>
        <end position="97"/>
    </location>
</feature>
<evidence type="ECO:0000256" key="1">
    <source>
        <dbReference type="SAM" id="MobiDB-lite"/>
    </source>
</evidence>
<feature type="compositionally biased region" description="Basic and acidic residues" evidence="1">
    <location>
        <begin position="1"/>
        <end position="11"/>
    </location>
</feature>
<dbReference type="AlphaFoldDB" id="A0A979FJQ7"/>
<reference evidence="3" key="1">
    <citation type="submission" date="2025-08" db="UniProtKB">
        <authorList>
            <consortium name="RefSeq"/>
        </authorList>
    </citation>
    <scope>IDENTIFICATION</scope>
    <source>
        <tissue evidence="3">Whole organism</tissue>
    </source>
</reference>
<protein>
    <submittedName>
        <fullName evidence="3">Uncharacterized protein LOC125178155</fullName>
    </submittedName>
</protein>
<feature type="region of interest" description="Disordered" evidence="1">
    <location>
        <begin position="72"/>
        <end position="121"/>
    </location>
</feature>
<evidence type="ECO:0000313" key="2">
    <source>
        <dbReference type="Proteomes" id="UP000694843"/>
    </source>
</evidence>
<organism evidence="2 3">
    <name type="scientific">Hyalella azteca</name>
    <name type="common">Amphipod</name>
    <dbReference type="NCBI Taxonomy" id="294128"/>
    <lineage>
        <taxon>Eukaryota</taxon>
        <taxon>Metazoa</taxon>
        <taxon>Ecdysozoa</taxon>
        <taxon>Arthropoda</taxon>
        <taxon>Crustacea</taxon>
        <taxon>Multicrustacea</taxon>
        <taxon>Malacostraca</taxon>
        <taxon>Eumalacostraca</taxon>
        <taxon>Peracarida</taxon>
        <taxon>Amphipoda</taxon>
        <taxon>Senticaudata</taxon>
        <taxon>Talitrida</taxon>
        <taxon>Talitroidea</taxon>
        <taxon>Hyalellidae</taxon>
        <taxon>Hyalella</taxon>
    </lineage>
</organism>
<keyword evidence="2" id="KW-1185">Reference proteome</keyword>
<dbReference type="RefSeq" id="XP_047737230.1">
    <property type="nucleotide sequence ID" value="XM_047881274.1"/>
</dbReference>
<dbReference type="KEGG" id="hazt:125178155"/>
<feature type="region of interest" description="Disordered" evidence="1">
    <location>
        <begin position="1"/>
        <end position="57"/>
    </location>
</feature>
<feature type="compositionally biased region" description="Low complexity" evidence="1">
    <location>
        <begin position="31"/>
        <end position="43"/>
    </location>
</feature>
<evidence type="ECO:0000313" key="3">
    <source>
        <dbReference type="RefSeq" id="XP_047737230.1"/>
    </source>
</evidence>
<accession>A0A979FJQ7</accession>
<gene>
    <name evidence="3" type="primary">LOC125178155</name>
</gene>
<dbReference type="Proteomes" id="UP000694843">
    <property type="component" value="Unplaced"/>
</dbReference>
<sequence length="121" mass="12437">MEAQVEVHDAHPNSSLNIPVLFPNQFGEGGSAPSSGDADGNADVSGASSSQQHIRIGCPQRGLVSAGASELQQNIDMEHPASGSHRCSEDSSSSGSGLQQHIDLEHPASGPHCCSEDSSSF</sequence>
<proteinExistence type="predicted"/>